<evidence type="ECO:0000259" key="1">
    <source>
        <dbReference type="Pfam" id="PF00565"/>
    </source>
</evidence>
<proteinExistence type="predicted"/>
<dbReference type="RefSeq" id="WP_085850634.1">
    <property type="nucleotide sequence ID" value="NZ_FNZV01000016.1"/>
</dbReference>
<feature type="domain" description="TNase-like" evidence="1">
    <location>
        <begin position="36"/>
        <end position="106"/>
    </location>
</feature>
<gene>
    <name evidence="2" type="ORF">PAM7971_03568</name>
</gene>
<dbReference type="SUPFAM" id="SSF50199">
    <property type="entry name" value="Staphylococcal nuclease"/>
    <property type="match status" value="1"/>
</dbReference>
<reference evidence="2 3" key="1">
    <citation type="submission" date="2017-03" db="EMBL/GenBank/DDBJ databases">
        <authorList>
            <person name="Afonso C.L."/>
            <person name="Miller P.J."/>
            <person name="Scott M.A."/>
            <person name="Spackman E."/>
            <person name="Goraichik I."/>
            <person name="Dimitrov K.M."/>
            <person name="Suarez D.L."/>
            <person name="Swayne D.E."/>
        </authorList>
    </citation>
    <scope>NUCLEOTIDE SEQUENCE [LARGE SCALE GENOMIC DNA]</scope>
    <source>
        <strain evidence="2 3">CECT 7971</strain>
    </source>
</reference>
<evidence type="ECO:0000313" key="2">
    <source>
        <dbReference type="EMBL" id="SLN67340.1"/>
    </source>
</evidence>
<dbReference type="Pfam" id="PF00565">
    <property type="entry name" value="SNase"/>
    <property type="match status" value="1"/>
</dbReference>
<evidence type="ECO:0000313" key="3">
    <source>
        <dbReference type="Proteomes" id="UP000193307"/>
    </source>
</evidence>
<dbReference type="Proteomes" id="UP000193307">
    <property type="component" value="Unassembled WGS sequence"/>
</dbReference>
<dbReference type="OrthoDB" id="9792155at2"/>
<dbReference type="InterPro" id="IPR035437">
    <property type="entry name" value="SNase_OB-fold_sf"/>
</dbReference>
<sequence>MILMVCSLIAVVDGDSVKCDGQNIRLIGDGAPFKSGFDTPKTYRPKCQQELELGRAATTRTRELVRDAVGIEDTGKHDHYGRALGRLILKNGKTAGEVLIEEGYAKPWKPKSKIDWCR</sequence>
<name>A0A1Y5TQ31_9RHOB</name>
<dbReference type="InterPro" id="IPR016071">
    <property type="entry name" value="Staphylococal_nuclease_OB-fold"/>
</dbReference>
<dbReference type="EMBL" id="FWFW01000015">
    <property type="protein sequence ID" value="SLN67340.1"/>
    <property type="molecule type" value="Genomic_DNA"/>
</dbReference>
<keyword evidence="3" id="KW-1185">Reference proteome</keyword>
<organism evidence="2 3">
    <name type="scientific">Pacificibacter marinus</name>
    <dbReference type="NCBI Taxonomy" id="658057"/>
    <lineage>
        <taxon>Bacteria</taxon>
        <taxon>Pseudomonadati</taxon>
        <taxon>Pseudomonadota</taxon>
        <taxon>Alphaproteobacteria</taxon>
        <taxon>Rhodobacterales</taxon>
        <taxon>Roseobacteraceae</taxon>
        <taxon>Pacificibacter</taxon>
    </lineage>
</organism>
<dbReference type="STRING" id="658057.SAMN04488032_1162"/>
<accession>A0A1Y5TQ31</accession>
<dbReference type="Gene3D" id="2.40.50.90">
    <property type="match status" value="1"/>
</dbReference>
<dbReference type="AlphaFoldDB" id="A0A1Y5TQ31"/>
<protein>
    <recommendedName>
        <fullName evidence="1">TNase-like domain-containing protein</fullName>
    </recommendedName>
</protein>